<protein>
    <submittedName>
        <fullName evidence="2">Uncharacterized protein</fullName>
    </submittedName>
</protein>
<dbReference type="Proteomes" id="UP000053676">
    <property type="component" value="Unassembled WGS sequence"/>
</dbReference>
<gene>
    <name evidence="2" type="ORF">NECAME_11484</name>
</gene>
<sequence length="65" mass="7523">MKPHNGRNQWQCGRLVGGVKMYVDSEGTDMPSHLEPPEKNDYKQNEEWKGVHGICRDSARSRRII</sequence>
<dbReference type="AlphaFoldDB" id="W2T562"/>
<feature type="compositionally biased region" description="Basic and acidic residues" evidence="1">
    <location>
        <begin position="35"/>
        <end position="44"/>
    </location>
</feature>
<dbReference type="KEGG" id="nai:NECAME_11484"/>
<reference evidence="3" key="1">
    <citation type="journal article" date="2014" name="Nat. Genet.">
        <title>Genome of the human hookworm Necator americanus.</title>
        <authorList>
            <person name="Tang Y.T."/>
            <person name="Gao X."/>
            <person name="Rosa B.A."/>
            <person name="Abubucker S."/>
            <person name="Hallsworth-Pepin K."/>
            <person name="Martin J."/>
            <person name="Tyagi R."/>
            <person name="Heizer E."/>
            <person name="Zhang X."/>
            <person name="Bhonagiri-Palsikar V."/>
            <person name="Minx P."/>
            <person name="Warren W.C."/>
            <person name="Wang Q."/>
            <person name="Zhan B."/>
            <person name="Hotez P.J."/>
            <person name="Sternberg P.W."/>
            <person name="Dougall A."/>
            <person name="Gaze S.T."/>
            <person name="Mulvenna J."/>
            <person name="Sotillo J."/>
            <person name="Ranganathan S."/>
            <person name="Rabelo E.M."/>
            <person name="Wilson R.K."/>
            <person name="Felgner P.L."/>
            <person name="Bethony J."/>
            <person name="Hawdon J.M."/>
            <person name="Gasser R.B."/>
            <person name="Loukas A."/>
            <person name="Mitreva M."/>
        </authorList>
    </citation>
    <scope>NUCLEOTIDE SEQUENCE [LARGE SCALE GENOMIC DNA]</scope>
</reference>
<name>W2T562_NECAM</name>
<evidence type="ECO:0000313" key="3">
    <source>
        <dbReference type="Proteomes" id="UP000053676"/>
    </source>
</evidence>
<evidence type="ECO:0000256" key="1">
    <source>
        <dbReference type="SAM" id="MobiDB-lite"/>
    </source>
</evidence>
<accession>W2T562</accession>
<proteinExistence type="predicted"/>
<evidence type="ECO:0000313" key="2">
    <source>
        <dbReference type="EMBL" id="ETN76739.1"/>
    </source>
</evidence>
<keyword evidence="3" id="KW-1185">Reference proteome</keyword>
<dbReference type="EMBL" id="KI660211">
    <property type="protein sequence ID" value="ETN76739.1"/>
    <property type="molecule type" value="Genomic_DNA"/>
</dbReference>
<organism evidence="2 3">
    <name type="scientific">Necator americanus</name>
    <name type="common">Human hookworm</name>
    <dbReference type="NCBI Taxonomy" id="51031"/>
    <lineage>
        <taxon>Eukaryota</taxon>
        <taxon>Metazoa</taxon>
        <taxon>Ecdysozoa</taxon>
        <taxon>Nematoda</taxon>
        <taxon>Chromadorea</taxon>
        <taxon>Rhabditida</taxon>
        <taxon>Rhabditina</taxon>
        <taxon>Rhabditomorpha</taxon>
        <taxon>Strongyloidea</taxon>
        <taxon>Ancylostomatidae</taxon>
        <taxon>Bunostominae</taxon>
        <taxon>Necator</taxon>
    </lineage>
</organism>
<feature type="region of interest" description="Disordered" evidence="1">
    <location>
        <begin position="24"/>
        <end position="44"/>
    </location>
</feature>